<protein>
    <submittedName>
        <fullName evidence="1">Uncharacterized protein</fullName>
    </submittedName>
</protein>
<gene>
    <name evidence="1" type="ORF">M9Y10_006532</name>
</gene>
<dbReference type="EMBL" id="JAPFFF010000012">
    <property type="protein sequence ID" value="KAK8876334.1"/>
    <property type="molecule type" value="Genomic_DNA"/>
</dbReference>
<dbReference type="Proteomes" id="UP001470230">
    <property type="component" value="Unassembled WGS sequence"/>
</dbReference>
<name>A0ABR2JEG6_9EUKA</name>
<evidence type="ECO:0000313" key="2">
    <source>
        <dbReference type="Proteomes" id="UP001470230"/>
    </source>
</evidence>
<organism evidence="1 2">
    <name type="scientific">Tritrichomonas musculus</name>
    <dbReference type="NCBI Taxonomy" id="1915356"/>
    <lineage>
        <taxon>Eukaryota</taxon>
        <taxon>Metamonada</taxon>
        <taxon>Parabasalia</taxon>
        <taxon>Tritrichomonadida</taxon>
        <taxon>Tritrichomonadidae</taxon>
        <taxon>Tritrichomonas</taxon>
    </lineage>
</organism>
<reference evidence="1 2" key="1">
    <citation type="submission" date="2024-04" db="EMBL/GenBank/DDBJ databases">
        <title>Tritrichomonas musculus Genome.</title>
        <authorList>
            <person name="Alves-Ferreira E."/>
            <person name="Grigg M."/>
            <person name="Lorenzi H."/>
            <person name="Galac M."/>
        </authorList>
    </citation>
    <scope>NUCLEOTIDE SEQUENCE [LARGE SCALE GENOMIC DNA]</scope>
    <source>
        <strain evidence="1 2">EAF2021</strain>
    </source>
</reference>
<keyword evidence="2" id="KW-1185">Reference proteome</keyword>
<accession>A0ABR2JEG6</accession>
<evidence type="ECO:0000313" key="1">
    <source>
        <dbReference type="EMBL" id="KAK8876334.1"/>
    </source>
</evidence>
<sequence length="116" mass="13411">MKKGVFVSNEVLQKYQTLASKIQKTMYKVFLPLFSFPPKSSLIKYSSDSPTLYAIQLLLFIKRIPLNIIHFMKTNNGAFHPEVIQRILEASKILNKMNILIKFISTDGDLSFDKFH</sequence>
<proteinExistence type="predicted"/>
<comment type="caution">
    <text evidence="1">The sequence shown here is derived from an EMBL/GenBank/DDBJ whole genome shotgun (WGS) entry which is preliminary data.</text>
</comment>